<dbReference type="AlphaFoldDB" id="A0AAV8XGZ1"/>
<dbReference type="Pfam" id="PF13843">
    <property type="entry name" value="DDE_Tnp_1_7"/>
    <property type="match status" value="1"/>
</dbReference>
<organism evidence="2 3">
    <name type="scientific">Rhamnusium bicolor</name>
    <dbReference type="NCBI Taxonomy" id="1586634"/>
    <lineage>
        <taxon>Eukaryota</taxon>
        <taxon>Metazoa</taxon>
        <taxon>Ecdysozoa</taxon>
        <taxon>Arthropoda</taxon>
        <taxon>Hexapoda</taxon>
        <taxon>Insecta</taxon>
        <taxon>Pterygota</taxon>
        <taxon>Neoptera</taxon>
        <taxon>Endopterygota</taxon>
        <taxon>Coleoptera</taxon>
        <taxon>Polyphaga</taxon>
        <taxon>Cucujiformia</taxon>
        <taxon>Chrysomeloidea</taxon>
        <taxon>Cerambycidae</taxon>
        <taxon>Lepturinae</taxon>
        <taxon>Rhagiini</taxon>
        <taxon>Rhamnusium</taxon>
    </lineage>
</organism>
<dbReference type="InterPro" id="IPR029526">
    <property type="entry name" value="PGBD"/>
</dbReference>
<dbReference type="PANTHER" id="PTHR46599:SF3">
    <property type="entry name" value="PIGGYBAC TRANSPOSABLE ELEMENT-DERIVED PROTEIN 4"/>
    <property type="match status" value="1"/>
</dbReference>
<dbReference type="EMBL" id="JANEYF010003261">
    <property type="protein sequence ID" value="KAJ8937870.1"/>
    <property type="molecule type" value="Genomic_DNA"/>
</dbReference>
<evidence type="ECO:0000313" key="3">
    <source>
        <dbReference type="Proteomes" id="UP001162156"/>
    </source>
</evidence>
<protein>
    <recommendedName>
        <fullName evidence="1">PiggyBac transposable element-derived protein domain-containing protein</fullName>
    </recommendedName>
</protein>
<proteinExistence type="predicted"/>
<comment type="caution">
    <text evidence="2">The sequence shown here is derived from an EMBL/GenBank/DDBJ whole genome shotgun (WGS) entry which is preliminary data.</text>
</comment>
<dbReference type="Proteomes" id="UP001162156">
    <property type="component" value="Unassembled WGS sequence"/>
</dbReference>
<dbReference type="PANTHER" id="PTHR46599">
    <property type="entry name" value="PIGGYBAC TRANSPOSABLE ELEMENT-DERIVED PROTEIN 4"/>
    <property type="match status" value="1"/>
</dbReference>
<sequence length="163" mass="18843">MFTTGALDSLGGKGHSKKVVLNLMKNHLGCGRSLYINNFYTGIDLAEELLRNNTYCTGTLNVKRKGIPEEVKKASLKKGDTVSKYQKAILVGKWKDKREVLYLSTEFENNLTEIENRRGKQLKKPLPILEYNKYMCGVDHKDQMLSYYPCERKTIRWYKEVVI</sequence>
<gene>
    <name evidence="2" type="ORF">NQ314_011671</name>
</gene>
<reference evidence="2" key="1">
    <citation type="journal article" date="2023" name="Insect Mol. Biol.">
        <title>Genome sequencing provides insights into the evolution of gene families encoding plant cell wall-degrading enzymes in longhorned beetles.</title>
        <authorList>
            <person name="Shin N.R."/>
            <person name="Okamura Y."/>
            <person name="Kirsch R."/>
            <person name="Pauchet Y."/>
        </authorList>
    </citation>
    <scope>NUCLEOTIDE SEQUENCE</scope>
    <source>
        <strain evidence="2">RBIC_L_NR</strain>
    </source>
</reference>
<evidence type="ECO:0000313" key="2">
    <source>
        <dbReference type="EMBL" id="KAJ8937870.1"/>
    </source>
</evidence>
<accession>A0AAV8XGZ1</accession>
<feature type="domain" description="PiggyBac transposable element-derived protein" evidence="1">
    <location>
        <begin position="14"/>
        <end position="162"/>
    </location>
</feature>
<keyword evidence="3" id="KW-1185">Reference proteome</keyword>
<evidence type="ECO:0000259" key="1">
    <source>
        <dbReference type="Pfam" id="PF13843"/>
    </source>
</evidence>
<name>A0AAV8XGZ1_9CUCU</name>